<dbReference type="KEGG" id="soe:110801164"/>
<proteinExistence type="predicted"/>
<sequence>MALGKINLLFIVIFFSFAVQGMGQCSVKDMSINQSKVELVKNNDTVMGRVWNVTITNNCYCSQSNVKIACTGIRTLKENVDPSIVKMAKGKGVVKNGDPIYPYTSVGFTYASTLPLQFRLLSSQVSCS</sequence>
<organism evidence="3 4">
    <name type="scientific">Spinacia oleracea</name>
    <name type="common">Spinach</name>
    <dbReference type="NCBI Taxonomy" id="3562"/>
    <lineage>
        <taxon>Eukaryota</taxon>
        <taxon>Viridiplantae</taxon>
        <taxon>Streptophyta</taxon>
        <taxon>Embryophyta</taxon>
        <taxon>Tracheophyta</taxon>
        <taxon>Spermatophyta</taxon>
        <taxon>Magnoliopsida</taxon>
        <taxon>eudicotyledons</taxon>
        <taxon>Gunneridae</taxon>
        <taxon>Pentapetalae</taxon>
        <taxon>Caryophyllales</taxon>
        <taxon>Chenopodiaceae</taxon>
        <taxon>Chenopodioideae</taxon>
        <taxon>Anserineae</taxon>
        <taxon>Spinacia</taxon>
    </lineage>
</organism>
<dbReference type="PANTHER" id="PTHR33184:SF72">
    <property type="entry name" value="BETA-1,3-N-ACETYLGLUCOSAMINYLTRANSFERASE FAMILY PROTEIN"/>
    <property type="match status" value="1"/>
</dbReference>
<dbReference type="AlphaFoldDB" id="A0A9R0J689"/>
<feature type="signal peptide" evidence="2">
    <location>
        <begin position="1"/>
        <end position="23"/>
    </location>
</feature>
<name>A0A9R0J689_SPIOL</name>
<accession>A0A9R0J689</accession>
<evidence type="ECO:0000256" key="2">
    <source>
        <dbReference type="SAM" id="SignalP"/>
    </source>
</evidence>
<reference evidence="4" key="2">
    <citation type="submission" date="2025-08" db="UniProtKB">
        <authorList>
            <consortium name="RefSeq"/>
        </authorList>
    </citation>
    <scope>IDENTIFICATION</scope>
    <source>
        <tissue evidence="4">Leaf</tissue>
    </source>
</reference>
<dbReference type="Proteomes" id="UP000813463">
    <property type="component" value="Chromosome 1"/>
</dbReference>
<dbReference type="OrthoDB" id="603213at2759"/>
<dbReference type="GO" id="GO:0001709">
    <property type="term" value="P:cell fate determination"/>
    <property type="evidence" value="ECO:0007669"/>
    <property type="project" value="TreeGrafter"/>
</dbReference>
<evidence type="ECO:0000313" key="4">
    <source>
        <dbReference type="RefSeq" id="XP_021862182.1"/>
    </source>
</evidence>
<feature type="chain" id="PRO_5040291571" evidence="2">
    <location>
        <begin position="24"/>
        <end position="128"/>
    </location>
</feature>
<protein>
    <submittedName>
        <fullName evidence="4">Uncharacterized protein</fullName>
    </submittedName>
</protein>
<evidence type="ECO:0000256" key="1">
    <source>
        <dbReference type="ARBA" id="ARBA00022729"/>
    </source>
</evidence>
<keyword evidence="1 2" id="KW-0732">Signal</keyword>
<keyword evidence="3" id="KW-1185">Reference proteome</keyword>
<dbReference type="RefSeq" id="XP_021862182.1">
    <property type="nucleotide sequence ID" value="XM_022006490.2"/>
</dbReference>
<reference evidence="3" key="1">
    <citation type="journal article" date="2021" name="Nat. Commun.">
        <title>Genomic analyses provide insights into spinach domestication and the genetic basis of agronomic traits.</title>
        <authorList>
            <person name="Cai X."/>
            <person name="Sun X."/>
            <person name="Xu C."/>
            <person name="Sun H."/>
            <person name="Wang X."/>
            <person name="Ge C."/>
            <person name="Zhang Z."/>
            <person name="Wang Q."/>
            <person name="Fei Z."/>
            <person name="Jiao C."/>
            <person name="Wang Q."/>
        </authorList>
    </citation>
    <scope>NUCLEOTIDE SEQUENCE [LARGE SCALE GENOMIC DNA]</scope>
    <source>
        <strain evidence="3">cv. Varoflay</strain>
    </source>
</reference>
<dbReference type="GeneID" id="110801164"/>
<evidence type="ECO:0000313" key="3">
    <source>
        <dbReference type="Proteomes" id="UP000813463"/>
    </source>
</evidence>
<dbReference type="InterPro" id="IPR040361">
    <property type="entry name" value="TPD1"/>
</dbReference>
<gene>
    <name evidence="4" type="primary">LOC110801164</name>
</gene>
<dbReference type="PANTHER" id="PTHR33184">
    <property type="entry name" value="PROTEIN TAPETUM DETERMINANT 1-LIKE-RELATED"/>
    <property type="match status" value="1"/>
</dbReference>
<dbReference type="Pfam" id="PF24068">
    <property type="entry name" value="TPD1_C"/>
    <property type="match status" value="1"/>
</dbReference>